<keyword evidence="10" id="KW-0735">Signal-anchor</keyword>
<dbReference type="SUPFAM" id="SSF53187">
    <property type="entry name" value="Zn-dependent exopeptidases"/>
    <property type="match status" value="1"/>
</dbReference>
<dbReference type="InterPro" id="IPR007484">
    <property type="entry name" value="Peptidase_M28"/>
</dbReference>
<dbReference type="STRING" id="10228.B3SAH3"/>
<evidence type="ECO:0000256" key="1">
    <source>
        <dbReference type="ARBA" id="ARBA00001947"/>
    </source>
</evidence>
<evidence type="ECO:0000259" key="19">
    <source>
        <dbReference type="Pfam" id="PF04389"/>
    </source>
</evidence>
<evidence type="ECO:0000256" key="4">
    <source>
        <dbReference type="ARBA" id="ARBA00022645"/>
    </source>
</evidence>
<keyword evidence="11" id="KW-1133">Transmembrane helix</keyword>
<dbReference type="FunFam" id="3.40.630.10:FF:000009">
    <property type="entry name" value="N-acetylated-alpha-linked acidic dipeptidase 2"/>
    <property type="match status" value="1"/>
</dbReference>
<sequence>YIRYLSKKVHHAGSAENLKLADYVKSQWESASFDDVRFQKYRALLSYPDSKNPNVVGMKDQSGTFRYRASMKEEKLHPDENDPELLAPYNAYAAKGLVEGQLIYVNYGRYSDFVALQKLNISCRGKIAIVRYGRMFRGDKPKIGQMFGCIGMIIYNDPADSAPEGYEKSYPNDWYLPYSGVQRGSVSTLLGDPETPGRPSLDSAYRNSNLSGIVSSIPVQPLSAKDAIYLLESLDGLDAPAEWRGKLPIKYKIGGSFISNMSNWVVHLAVNNELVHKDIYNVIGTIKGQIEPDRYVIVGNHRDAWNFGAIDPSSATAVMLEVSRIMGIHLKQGWRPRRTIKFCSWDAEEFALIGSTEWVEENAKELAQRAVTYINVDLAVIGNYSFAAQASPIFTKAVHEAAKRVKDPNDLTKSVYDIWSTRFPLPGTQKPFMGLLASGSDYKSFIQYVGISSINFAYVFNFVTSPLSNYPTYHTRYDTFDYIQRTLDPHFSFHASIGRMMMLLTVEFSDYPLLHINTIDYAQTIGMYFAQISAAYKPLLQSHGVTLDYLQWAIGNFTVACSRFDQSIQNIDVNDALKLRRINDQLMYLERAFIIPEGLPGRSYDKHVIMASSQIDQYNVAPFPGIVDALFIGQTQNKWEEAKIQVANAAYLIHAATKTLTVI</sequence>
<dbReference type="GO" id="GO:0004181">
    <property type="term" value="F:metallocarboxypeptidase activity"/>
    <property type="evidence" value="ECO:0007669"/>
    <property type="project" value="UniProtKB-EC"/>
</dbReference>
<dbReference type="PANTHER" id="PTHR10404">
    <property type="entry name" value="N-ACETYLATED-ALPHA-LINKED ACIDIC DIPEPTIDASE"/>
    <property type="match status" value="1"/>
</dbReference>
<evidence type="ECO:0000256" key="7">
    <source>
        <dbReference type="ARBA" id="ARBA00022723"/>
    </source>
</evidence>
<evidence type="ECO:0000256" key="12">
    <source>
        <dbReference type="ARBA" id="ARBA00023049"/>
    </source>
</evidence>
<keyword evidence="6" id="KW-0812">Transmembrane</keyword>
<dbReference type="InterPro" id="IPR003137">
    <property type="entry name" value="PA_domain"/>
</dbReference>
<dbReference type="CTD" id="6758423"/>
<evidence type="ECO:0000256" key="11">
    <source>
        <dbReference type="ARBA" id="ARBA00022989"/>
    </source>
</evidence>
<keyword evidence="21" id="KW-1185">Reference proteome</keyword>
<dbReference type="Pfam" id="PF04253">
    <property type="entry name" value="TFR_dimer"/>
    <property type="match status" value="1"/>
</dbReference>
<dbReference type="GO" id="GO:0046872">
    <property type="term" value="F:metal ion binding"/>
    <property type="evidence" value="ECO:0007669"/>
    <property type="project" value="UniProtKB-KW"/>
</dbReference>
<dbReference type="GeneID" id="6758423"/>
<evidence type="ECO:0000256" key="10">
    <source>
        <dbReference type="ARBA" id="ARBA00022968"/>
    </source>
</evidence>
<evidence type="ECO:0000313" key="20">
    <source>
        <dbReference type="EMBL" id="EDV20312.1"/>
    </source>
</evidence>
<keyword evidence="13" id="KW-0472">Membrane</keyword>
<reference evidence="20 21" key="1">
    <citation type="journal article" date="2008" name="Nature">
        <title>The Trichoplax genome and the nature of placozoans.</title>
        <authorList>
            <person name="Srivastava M."/>
            <person name="Begovic E."/>
            <person name="Chapman J."/>
            <person name="Putnam N.H."/>
            <person name="Hellsten U."/>
            <person name="Kawashima T."/>
            <person name="Kuo A."/>
            <person name="Mitros T."/>
            <person name="Salamov A."/>
            <person name="Carpenter M.L."/>
            <person name="Signorovitch A.Y."/>
            <person name="Moreno M.A."/>
            <person name="Kamm K."/>
            <person name="Grimwood J."/>
            <person name="Schmutz J."/>
            <person name="Shapiro H."/>
            <person name="Grigoriev I.V."/>
            <person name="Buss L.W."/>
            <person name="Schierwater B."/>
            <person name="Dellaporta S.L."/>
            <person name="Rokhsar D.S."/>
        </authorList>
    </citation>
    <scope>NUCLEOTIDE SEQUENCE [LARGE SCALE GENOMIC DNA]</scope>
    <source>
        <strain evidence="20 21">Grell-BS-1999</strain>
    </source>
</reference>
<evidence type="ECO:0000256" key="14">
    <source>
        <dbReference type="ARBA" id="ARBA00023180"/>
    </source>
</evidence>
<gene>
    <name evidence="20" type="ORF">TRIADDRAFT_32203</name>
</gene>
<comment type="similarity">
    <text evidence="3">Belongs to the peptidase M28 family. M28B subfamily.</text>
</comment>
<keyword evidence="12" id="KW-0482">Metalloprotease</keyword>
<dbReference type="EMBL" id="DS985261">
    <property type="protein sequence ID" value="EDV20312.1"/>
    <property type="molecule type" value="Genomic_DNA"/>
</dbReference>
<dbReference type="Proteomes" id="UP000009022">
    <property type="component" value="Unassembled WGS sequence"/>
</dbReference>
<keyword evidence="9" id="KW-0862">Zinc</keyword>
<dbReference type="InterPro" id="IPR039373">
    <property type="entry name" value="Peptidase_M28B"/>
</dbReference>
<dbReference type="FunFam" id="3.50.30.30:FF:000045">
    <property type="entry name" value="Predicted protein"/>
    <property type="match status" value="1"/>
</dbReference>
<evidence type="ECO:0000256" key="5">
    <source>
        <dbReference type="ARBA" id="ARBA00022670"/>
    </source>
</evidence>
<comment type="catalytic activity">
    <reaction evidence="15">
        <text>Release of an unsubstituted, C-terminal glutamyl residue, typically from Ac-Asp-Glu or folylpoly-gamma-glutamates.</text>
        <dbReference type="EC" id="3.4.17.21"/>
    </reaction>
</comment>
<accession>B3SAH3</accession>
<keyword evidence="7" id="KW-0479">Metal-binding</keyword>
<organism evidence="20 21">
    <name type="scientific">Trichoplax adhaerens</name>
    <name type="common">Trichoplax reptans</name>
    <dbReference type="NCBI Taxonomy" id="10228"/>
    <lineage>
        <taxon>Eukaryota</taxon>
        <taxon>Metazoa</taxon>
        <taxon>Placozoa</taxon>
        <taxon>Uniplacotomia</taxon>
        <taxon>Trichoplacea</taxon>
        <taxon>Trichoplacidae</taxon>
        <taxon>Trichoplax</taxon>
    </lineage>
</organism>
<keyword evidence="4" id="KW-0121">Carboxypeptidase</keyword>
<feature type="domain" description="Transferrin receptor-like dimerisation" evidence="18">
    <location>
        <begin position="546"/>
        <end position="660"/>
    </location>
</feature>
<dbReference type="SUPFAM" id="SSF52025">
    <property type="entry name" value="PA domain"/>
    <property type="match status" value="1"/>
</dbReference>
<feature type="non-terminal residue" evidence="20">
    <location>
        <position position="1"/>
    </location>
</feature>
<evidence type="ECO:0000256" key="6">
    <source>
        <dbReference type="ARBA" id="ARBA00022692"/>
    </source>
</evidence>
<dbReference type="GO" id="GO:0006508">
    <property type="term" value="P:proteolysis"/>
    <property type="evidence" value="ECO:0007669"/>
    <property type="project" value="UniProtKB-KW"/>
</dbReference>
<dbReference type="OMA" id="HMAGTPG"/>
<keyword evidence="14" id="KW-0325">Glycoprotein</keyword>
<dbReference type="FunFam" id="1.20.930.40:FF:000001">
    <property type="entry name" value="N-acetylated-alpha-linked acidic dipeptidase 2"/>
    <property type="match status" value="1"/>
</dbReference>
<dbReference type="KEGG" id="tad:TRIADDRAFT_32203"/>
<dbReference type="Gene3D" id="1.20.930.40">
    <property type="entry name" value="Transferrin receptor-like, dimerisation domain"/>
    <property type="match status" value="1"/>
</dbReference>
<dbReference type="AlphaFoldDB" id="B3SAH3"/>
<evidence type="ECO:0000256" key="15">
    <source>
        <dbReference type="ARBA" id="ARBA00052003"/>
    </source>
</evidence>
<comment type="cofactor">
    <cofactor evidence="1">
        <name>Zn(2+)</name>
        <dbReference type="ChEBI" id="CHEBI:29105"/>
    </cofactor>
</comment>
<evidence type="ECO:0000259" key="17">
    <source>
        <dbReference type="Pfam" id="PF02225"/>
    </source>
</evidence>
<evidence type="ECO:0000313" key="21">
    <source>
        <dbReference type="Proteomes" id="UP000009022"/>
    </source>
</evidence>
<proteinExistence type="inferred from homology"/>
<dbReference type="FunCoup" id="B3SAH3">
    <property type="interactions" value="58"/>
</dbReference>
<protein>
    <recommendedName>
        <fullName evidence="16">glutamate carboxypeptidase II</fullName>
        <ecNumber evidence="16">3.4.17.21</ecNumber>
    </recommendedName>
</protein>
<dbReference type="InterPro" id="IPR046450">
    <property type="entry name" value="PA_dom_sf"/>
</dbReference>
<evidence type="ECO:0000256" key="8">
    <source>
        <dbReference type="ARBA" id="ARBA00022801"/>
    </source>
</evidence>
<dbReference type="Pfam" id="PF02225">
    <property type="entry name" value="PA"/>
    <property type="match status" value="1"/>
</dbReference>
<dbReference type="InParanoid" id="B3SAH3"/>
<feature type="domain" description="PA" evidence="17">
    <location>
        <begin position="98"/>
        <end position="187"/>
    </location>
</feature>
<dbReference type="CDD" id="cd08022">
    <property type="entry name" value="M28_PSMA_like"/>
    <property type="match status" value="1"/>
</dbReference>
<dbReference type="GO" id="GO:0004180">
    <property type="term" value="F:carboxypeptidase activity"/>
    <property type="evidence" value="ECO:0000318"/>
    <property type="project" value="GO_Central"/>
</dbReference>
<evidence type="ECO:0000256" key="9">
    <source>
        <dbReference type="ARBA" id="ARBA00022833"/>
    </source>
</evidence>
<evidence type="ECO:0000259" key="18">
    <source>
        <dbReference type="Pfam" id="PF04253"/>
    </source>
</evidence>
<dbReference type="CDD" id="cd02121">
    <property type="entry name" value="PA_GCPII_like"/>
    <property type="match status" value="1"/>
</dbReference>
<dbReference type="Gene3D" id="3.40.630.10">
    <property type="entry name" value="Zn peptidases"/>
    <property type="match status" value="1"/>
</dbReference>
<dbReference type="RefSeq" id="XP_002117262.1">
    <property type="nucleotide sequence ID" value="XM_002117226.1"/>
</dbReference>
<dbReference type="EC" id="3.4.17.21" evidence="16"/>
<dbReference type="Pfam" id="PF04389">
    <property type="entry name" value="Peptidase_M28"/>
    <property type="match status" value="1"/>
</dbReference>
<dbReference type="Gene3D" id="3.50.30.30">
    <property type="match status" value="1"/>
</dbReference>
<dbReference type="PANTHER" id="PTHR10404:SF77">
    <property type="entry name" value="GLUTAMATE CARBOXYPEPTIDASE 2 HOMOLOG"/>
    <property type="match status" value="1"/>
</dbReference>
<evidence type="ECO:0000256" key="3">
    <source>
        <dbReference type="ARBA" id="ARBA00005634"/>
    </source>
</evidence>
<evidence type="ECO:0000256" key="13">
    <source>
        <dbReference type="ARBA" id="ARBA00023136"/>
    </source>
</evidence>
<dbReference type="eggNOG" id="KOG2195">
    <property type="taxonomic scope" value="Eukaryota"/>
</dbReference>
<dbReference type="SUPFAM" id="SSF47672">
    <property type="entry name" value="Transferrin receptor-like dimerisation domain"/>
    <property type="match status" value="1"/>
</dbReference>
<comment type="subcellular location">
    <subcellularLocation>
        <location evidence="2">Membrane</location>
        <topology evidence="2">Single-pass type II membrane protein</topology>
    </subcellularLocation>
</comment>
<dbReference type="HOGENOM" id="CLU_005688_3_2_1"/>
<dbReference type="InterPro" id="IPR036757">
    <property type="entry name" value="TFR-like_dimer_dom_sf"/>
</dbReference>
<dbReference type="PhylomeDB" id="B3SAH3"/>
<name>B3SAH3_TRIAD</name>
<feature type="domain" description="Peptidase M28" evidence="19">
    <location>
        <begin position="281"/>
        <end position="488"/>
    </location>
</feature>
<evidence type="ECO:0000256" key="2">
    <source>
        <dbReference type="ARBA" id="ARBA00004606"/>
    </source>
</evidence>
<evidence type="ECO:0000256" key="16">
    <source>
        <dbReference type="ARBA" id="ARBA00066561"/>
    </source>
</evidence>
<dbReference type="OrthoDB" id="5841748at2759"/>
<keyword evidence="5" id="KW-0645">Protease</keyword>
<dbReference type="GO" id="GO:0016020">
    <property type="term" value="C:membrane"/>
    <property type="evidence" value="ECO:0007669"/>
    <property type="project" value="UniProtKB-SubCell"/>
</dbReference>
<dbReference type="InterPro" id="IPR007365">
    <property type="entry name" value="TFR-like_dimer_dom"/>
</dbReference>
<keyword evidence="8" id="KW-0378">Hydrolase</keyword>